<gene>
    <name evidence="6" type="ORF">Q5H94_09580</name>
</gene>
<dbReference type="PIRSF" id="PIRSF005261">
    <property type="entry name" value="Heat_shock_Hsp33"/>
    <property type="match status" value="1"/>
</dbReference>
<comment type="caution">
    <text evidence="6">The sequence shown here is derived from an EMBL/GenBank/DDBJ whole genome shotgun (WGS) entry which is preliminary data.</text>
</comment>
<evidence type="ECO:0000256" key="5">
    <source>
        <dbReference type="ARBA" id="ARBA00023284"/>
    </source>
</evidence>
<sequence length="307" mass="33509">MNDPIRTPDLDLALGFTIPERHARGRMVRLGPVLDRILTAHDYPPPIEALLAEALTLTALIGSTLKDGTKDTGGQLTLQAQTESGIVSLLVCDYRGGELRGYVQFDADRLADAPSDPSLFALFGTGYLAITFDQAATGERYQGIVPLDGDSLAEVAAQYFVQSEQIPTLIRLGANPHNPRITGGLFLQHLPEGEEGRERLHVRDDHAEWEHVAVLGGTMGADELADESLPLETLVWRLFNEESEVRILPAQSIVRGCRCSPDYIASVLAKFPIEDQREMADDSGMITVDCAFCAQKFPVPIGERSLS</sequence>
<dbReference type="Gene3D" id="3.55.30.10">
    <property type="entry name" value="Hsp33 domain"/>
    <property type="match status" value="1"/>
</dbReference>
<dbReference type="RefSeq" id="WP_304561032.1">
    <property type="nucleotide sequence ID" value="NZ_JAUQSZ010000005.1"/>
</dbReference>
<keyword evidence="1" id="KW-0963">Cytoplasm</keyword>
<reference evidence="6" key="1">
    <citation type="submission" date="2023-07" db="EMBL/GenBank/DDBJ databases">
        <authorList>
            <person name="Kim M.K."/>
        </authorList>
    </citation>
    <scope>NUCLEOTIDE SEQUENCE</scope>
    <source>
        <strain evidence="6">CA1-15</strain>
    </source>
</reference>
<evidence type="ECO:0000313" key="6">
    <source>
        <dbReference type="EMBL" id="MDO7842577.1"/>
    </source>
</evidence>
<keyword evidence="7" id="KW-1185">Reference proteome</keyword>
<keyword evidence="4" id="KW-0143">Chaperone</keyword>
<dbReference type="InterPro" id="IPR000397">
    <property type="entry name" value="Heat_shock_Hsp33"/>
</dbReference>
<dbReference type="CDD" id="cd00498">
    <property type="entry name" value="Hsp33"/>
    <property type="match status" value="1"/>
</dbReference>
<dbReference type="Pfam" id="PF01430">
    <property type="entry name" value="HSP33"/>
    <property type="match status" value="1"/>
</dbReference>
<dbReference type="Proteomes" id="UP001176468">
    <property type="component" value="Unassembled WGS sequence"/>
</dbReference>
<evidence type="ECO:0000256" key="4">
    <source>
        <dbReference type="ARBA" id="ARBA00023186"/>
    </source>
</evidence>
<evidence type="ECO:0000256" key="1">
    <source>
        <dbReference type="ARBA" id="ARBA00022490"/>
    </source>
</evidence>
<dbReference type="SUPFAM" id="SSF64397">
    <property type="entry name" value="Hsp33 domain"/>
    <property type="match status" value="1"/>
</dbReference>
<dbReference type="PANTHER" id="PTHR30111">
    <property type="entry name" value="33 KDA CHAPERONIN"/>
    <property type="match status" value="1"/>
</dbReference>
<dbReference type="SUPFAM" id="SSF118352">
    <property type="entry name" value="HSP33 redox switch-like"/>
    <property type="match status" value="1"/>
</dbReference>
<accession>A0ABT8ZYC6</accession>
<dbReference type="PANTHER" id="PTHR30111:SF1">
    <property type="entry name" value="33 KDA CHAPERONIN"/>
    <property type="match status" value="1"/>
</dbReference>
<dbReference type="Gene3D" id="3.90.1280.10">
    <property type="entry name" value="HSP33 redox switch-like"/>
    <property type="match status" value="1"/>
</dbReference>
<evidence type="ECO:0000313" key="7">
    <source>
        <dbReference type="Proteomes" id="UP001176468"/>
    </source>
</evidence>
<proteinExistence type="predicted"/>
<keyword evidence="5" id="KW-0676">Redox-active center</keyword>
<dbReference type="InterPro" id="IPR023212">
    <property type="entry name" value="Hsp33_helix_hairpin_bin_dom_sf"/>
</dbReference>
<name>A0ABT8ZYC6_9SPHN</name>
<evidence type="ECO:0000256" key="2">
    <source>
        <dbReference type="ARBA" id="ARBA00022833"/>
    </source>
</evidence>
<dbReference type="InterPro" id="IPR016153">
    <property type="entry name" value="Heat_shock_Hsp33_N"/>
</dbReference>
<evidence type="ECO:0000256" key="3">
    <source>
        <dbReference type="ARBA" id="ARBA00023157"/>
    </source>
</evidence>
<dbReference type="EMBL" id="JAUQSZ010000005">
    <property type="protein sequence ID" value="MDO7842577.1"/>
    <property type="molecule type" value="Genomic_DNA"/>
</dbReference>
<dbReference type="InterPro" id="IPR016154">
    <property type="entry name" value="Heat_shock_Hsp33_C"/>
</dbReference>
<keyword evidence="2" id="KW-0862">Zinc</keyword>
<organism evidence="6 7">
    <name type="scientific">Sphingomonas immobilis</name>
    <dbReference type="NCBI Taxonomy" id="3063997"/>
    <lineage>
        <taxon>Bacteria</taxon>
        <taxon>Pseudomonadati</taxon>
        <taxon>Pseudomonadota</taxon>
        <taxon>Alphaproteobacteria</taxon>
        <taxon>Sphingomonadales</taxon>
        <taxon>Sphingomonadaceae</taxon>
        <taxon>Sphingomonas</taxon>
    </lineage>
</organism>
<dbReference type="Gene3D" id="1.10.287.480">
    <property type="entry name" value="helix hairpin bin"/>
    <property type="match status" value="1"/>
</dbReference>
<protein>
    <submittedName>
        <fullName evidence="6">Hsp33 family molecular chaperone HslO</fullName>
    </submittedName>
</protein>
<keyword evidence="3" id="KW-1015">Disulfide bond</keyword>